<accession>A0A2D4MVJ7</accession>
<protein>
    <submittedName>
        <fullName evidence="2">Uncharacterized protein</fullName>
    </submittedName>
</protein>
<evidence type="ECO:0000256" key="1">
    <source>
        <dbReference type="SAM" id="Phobius"/>
    </source>
</evidence>
<reference evidence="2" key="1">
    <citation type="submission" date="2017-07" db="EMBL/GenBank/DDBJ databases">
        <authorList>
            <person name="Mikheyev A."/>
            <person name="Grau M."/>
        </authorList>
    </citation>
    <scope>NUCLEOTIDE SEQUENCE</scope>
    <source>
        <tissue evidence="2">Venom_gland</tissue>
    </source>
</reference>
<evidence type="ECO:0000313" key="2">
    <source>
        <dbReference type="EMBL" id="LAB37434.1"/>
    </source>
</evidence>
<dbReference type="EMBL" id="IACM01128912">
    <property type="protein sequence ID" value="LAB37434.1"/>
    <property type="molecule type" value="Transcribed_RNA"/>
</dbReference>
<sequence>MQRKFSGGTNLSVHDCSLRLISCKGKYSAFYRILVHCLFRNGKPCKLLVLIFQYEECVPVLLKFTEKSRSAYFKLLIIGVQTIGGLLCLLLRPDLLLTCTDLETLLTCISVKGESSRISKNHA</sequence>
<keyword evidence="1" id="KW-0812">Transmembrane</keyword>
<keyword evidence="1" id="KW-1133">Transmembrane helix</keyword>
<feature type="transmembrane region" description="Helical" evidence="1">
    <location>
        <begin position="71"/>
        <end position="92"/>
    </location>
</feature>
<dbReference type="EMBL" id="IACM01128913">
    <property type="protein sequence ID" value="LAB37435.1"/>
    <property type="molecule type" value="Transcribed_RNA"/>
</dbReference>
<name>A0A2D4MVJ7_9SAUR</name>
<organism evidence="2">
    <name type="scientific">Micrurus spixii</name>
    <name type="common">Amazon coral snake</name>
    <dbReference type="NCBI Taxonomy" id="129469"/>
    <lineage>
        <taxon>Eukaryota</taxon>
        <taxon>Metazoa</taxon>
        <taxon>Chordata</taxon>
        <taxon>Craniata</taxon>
        <taxon>Vertebrata</taxon>
        <taxon>Euteleostomi</taxon>
        <taxon>Lepidosauria</taxon>
        <taxon>Squamata</taxon>
        <taxon>Bifurcata</taxon>
        <taxon>Unidentata</taxon>
        <taxon>Episquamata</taxon>
        <taxon>Toxicofera</taxon>
        <taxon>Serpentes</taxon>
        <taxon>Colubroidea</taxon>
        <taxon>Elapidae</taxon>
        <taxon>Elapinae</taxon>
        <taxon>Micrurus</taxon>
    </lineage>
</organism>
<reference evidence="2" key="2">
    <citation type="submission" date="2017-11" db="EMBL/GenBank/DDBJ databases">
        <title>Coralsnake Venomics: Analyses of Venom Gland Transcriptomes and Proteomes of Six Brazilian Taxa.</title>
        <authorList>
            <person name="Aird S.D."/>
            <person name="Jorge da Silva N."/>
            <person name="Qiu L."/>
            <person name="Villar-Briones A."/>
            <person name="Aparecida-Saddi V."/>
            <person name="Campos-Telles M.P."/>
            <person name="Grau M."/>
            <person name="Mikheyev A.S."/>
        </authorList>
    </citation>
    <scope>NUCLEOTIDE SEQUENCE</scope>
    <source>
        <tissue evidence="2">Venom_gland</tissue>
    </source>
</reference>
<dbReference type="AlphaFoldDB" id="A0A2D4MVJ7"/>
<keyword evidence="1" id="KW-0472">Membrane</keyword>
<proteinExistence type="predicted"/>